<protein>
    <submittedName>
        <fullName evidence="2">Uncharacterized protein</fullName>
    </submittedName>
</protein>
<organism evidence="2 3">
    <name type="scientific">Tilletia horrida</name>
    <dbReference type="NCBI Taxonomy" id="155126"/>
    <lineage>
        <taxon>Eukaryota</taxon>
        <taxon>Fungi</taxon>
        <taxon>Dikarya</taxon>
        <taxon>Basidiomycota</taxon>
        <taxon>Ustilaginomycotina</taxon>
        <taxon>Exobasidiomycetes</taxon>
        <taxon>Tilletiales</taxon>
        <taxon>Tilletiaceae</taxon>
        <taxon>Tilletia</taxon>
    </lineage>
</organism>
<comment type="caution">
    <text evidence="2">The sequence shown here is derived from an EMBL/GenBank/DDBJ whole genome shotgun (WGS) entry which is preliminary data.</text>
</comment>
<feature type="chain" id="PRO_5043000200" evidence="1">
    <location>
        <begin position="24"/>
        <end position="439"/>
    </location>
</feature>
<sequence length="439" mass="48184">MIGCMILYRLIATASALAALASALPQQLSSRQATAGNSCNTDADCGPDAPACDFPWLEKVAPYNSPAKVCQLLPRFRPCSDSSQCSTGLCDSSSKTCDLAFPSNKCAYNVDCTGFGLCGTAANVLSDGTTMAGICLRPAGWYCVDNAECQSGSCINGQCGPDDKWGLGNGGGSPCGGDYAGLYQAYIAASELPDGSFALSPNLFDDNFCGPKDARADCTQNSDCISGLCIDMGYGSAKTGMATKSCGLGWDVGTPCSQNWQCHTGRCAFTKNSTTTSWGDVRRTALWSQQHGRTLRLVERLPEPGLHRRHLRQGAHNNYDDYDQHHLYNHRDVFSVDDEHDFDTTDDEFYHDFALDHNVDDRFVSLDEHSLVPLEHYVYDAPIDDKYHDESFFHDHLPLNQHADLDADTHLYQHHHDFAPIHHDYNHTDAAPQRRPLHH</sequence>
<name>A0AAN6GD87_9BASI</name>
<evidence type="ECO:0000313" key="3">
    <source>
        <dbReference type="Proteomes" id="UP001176521"/>
    </source>
</evidence>
<evidence type="ECO:0000256" key="1">
    <source>
        <dbReference type="SAM" id="SignalP"/>
    </source>
</evidence>
<evidence type="ECO:0000313" key="2">
    <source>
        <dbReference type="EMBL" id="KAK0534998.1"/>
    </source>
</evidence>
<dbReference type="Proteomes" id="UP001176521">
    <property type="component" value="Unassembled WGS sequence"/>
</dbReference>
<keyword evidence="3" id="KW-1185">Reference proteome</keyword>
<keyword evidence="1" id="KW-0732">Signal</keyword>
<dbReference type="EMBL" id="JAPDMQ010000105">
    <property type="protein sequence ID" value="KAK0534998.1"/>
    <property type="molecule type" value="Genomic_DNA"/>
</dbReference>
<accession>A0AAN6GD87</accession>
<dbReference type="AlphaFoldDB" id="A0AAN6GD87"/>
<gene>
    <name evidence="2" type="ORF">OC842_002475</name>
</gene>
<proteinExistence type="predicted"/>
<reference evidence="2" key="1">
    <citation type="journal article" date="2023" name="PhytoFront">
        <title>Draft Genome Resources of Seven Strains of Tilletia horrida, Causal Agent of Kernel Smut of Rice.</title>
        <authorList>
            <person name="Khanal S."/>
            <person name="Antony Babu S."/>
            <person name="Zhou X.G."/>
        </authorList>
    </citation>
    <scope>NUCLEOTIDE SEQUENCE</scope>
    <source>
        <strain evidence="2">TX3</strain>
    </source>
</reference>
<feature type="signal peptide" evidence="1">
    <location>
        <begin position="1"/>
        <end position="23"/>
    </location>
</feature>